<dbReference type="EMBL" id="CP109441">
    <property type="protein sequence ID" value="WUV47326.1"/>
    <property type="molecule type" value="Genomic_DNA"/>
</dbReference>
<evidence type="ECO:0000256" key="6">
    <source>
        <dbReference type="ARBA" id="ARBA00023251"/>
    </source>
</evidence>
<keyword evidence="7" id="KW-0802">TPR repeat</keyword>
<dbReference type="SUPFAM" id="SSF48452">
    <property type="entry name" value="TPR-like"/>
    <property type="match status" value="1"/>
</dbReference>
<comment type="similarity">
    <text evidence="1">Belongs to the aminoglycoside phosphotransferase family.</text>
</comment>
<feature type="repeat" description="TPR" evidence="7">
    <location>
        <begin position="34"/>
        <end position="67"/>
    </location>
</feature>
<gene>
    <name evidence="9" type="ORF">OG563_03535</name>
</gene>
<keyword evidence="6" id="KW-0046">Antibiotic resistance</keyword>
<dbReference type="Pfam" id="PF13424">
    <property type="entry name" value="TPR_12"/>
    <property type="match status" value="1"/>
</dbReference>
<dbReference type="InterPro" id="IPR011009">
    <property type="entry name" value="Kinase-like_dom_sf"/>
</dbReference>
<evidence type="ECO:0000256" key="7">
    <source>
        <dbReference type="PROSITE-ProRule" id="PRU00339"/>
    </source>
</evidence>
<accession>A0ABZ1YW96</accession>
<dbReference type="Gene3D" id="1.25.40.10">
    <property type="entry name" value="Tetratricopeptide repeat domain"/>
    <property type="match status" value="1"/>
</dbReference>
<feature type="domain" description="Aminoglycoside phosphotransferase" evidence="8">
    <location>
        <begin position="196"/>
        <end position="387"/>
    </location>
</feature>
<evidence type="ECO:0000256" key="2">
    <source>
        <dbReference type="ARBA" id="ARBA00022679"/>
    </source>
</evidence>
<evidence type="ECO:0000313" key="9">
    <source>
        <dbReference type="EMBL" id="WUV47326.1"/>
    </source>
</evidence>
<evidence type="ECO:0000259" key="8">
    <source>
        <dbReference type="Pfam" id="PF01636"/>
    </source>
</evidence>
<keyword evidence="3" id="KW-0547">Nucleotide-binding</keyword>
<dbReference type="SUPFAM" id="SSF56112">
    <property type="entry name" value="Protein kinase-like (PK-like)"/>
    <property type="match status" value="1"/>
</dbReference>
<dbReference type="SMART" id="SM00028">
    <property type="entry name" value="TPR"/>
    <property type="match status" value="3"/>
</dbReference>
<evidence type="ECO:0000313" key="10">
    <source>
        <dbReference type="Proteomes" id="UP001432062"/>
    </source>
</evidence>
<dbReference type="InterPro" id="IPR019734">
    <property type="entry name" value="TPR_rpt"/>
</dbReference>
<dbReference type="Proteomes" id="UP001432062">
    <property type="component" value="Chromosome"/>
</dbReference>
<keyword evidence="5" id="KW-0067">ATP-binding</keyword>
<reference evidence="9" key="1">
    <citation type="submission" date="2022-10" db="EMBL/GenBank/DDBJ databases">
        <title>The complete genomes of actinobacterial strains from the NBC collection.</title>
        <authorList>
            <person name="Joergensen T.S."/>
            <person name="Alvarez Arevalo M."/>
            <person name="Sterndorff E.B."/>
            <person name="Faurdal D."/>
            <person name="Vuksanovic O."/>
            <person name="Mourched A.-S."/>
            <person name="Charusanti P."/>
            <person name="Shaw S."/>
            <person name="Blin K."/>
            <person name="Weber T."/>
        </authorList>
    </citation>
    <scope>NUCLEOTIDE SEQUENCE</scope>
    <source>
        <strain evidence="9">NBC_01482</strain>
    </source>
</reference>
<dbReference type="RefSeq" id="WP_327100259.1">
    <property type="nucleotide sequence ID" value="NZ_CP109149.1"/>
</dbReference>
<proteinExistence type="inferred from homology"/>
<sequence>MSDHGYRFDERLRMIPIDHAQLAARVATARPVDFAEFRKIGIELMLLGRYVEALDHLDRALELADSDYRRMSVWINLGDVYRYWGDTVTAETLYRRAVDRADDSEVLSFALQHLGKALAEQGRLPEARARLTEALKLRVVEGDAELIEATCSTLDLLDDLPTTLPPKVAAVLGEDPAWSEEHEGMSGDVAHVDGAYWVKRGPKAAAEYARLNWLQGKGIQLPDVAVFEEDVLVLADAGLPSLAAEPTESVGAVMGSLLRRLHDIPVAECPFDGRLDVMLAQARRRVLEGLVDVDDFDDDNRGLTPEQIYQRLLAERPPEEDLVVAHGDFTPSNVLGGGLLIDVGGLGIADRYRDLALVERDLREDFGTDELSAFYAAYGLAEPDRRRLGYYRTLDELF</sequence>
<dbReference type="InterPro" id="IPR024165">
    <property type="entry name" value="Kan/Strep_kinase"/>
</dbReference>
<evidence type="ECO:0000256" key="1">
    <source>
        <dbReference type="ARBA" id="ARBA00006219"/>
    </source>
</evidence>
<keyword evidence="10" id="KW-1185">Reference proteome</keyword>
<dbReference type="CDD" id="cd05150">
    <property type="entry name" value="APH"/>
    <property type="match status" value="1"/>
</dbReference>
<dbReference type="PROSITE" id="PS50005">
    <property type="entry name" value="TPR"/>
    <property type="match status" value="1"/>
</dbReference>
<evidence type="ECO:0000256" key="4">
    <source>
        <dbReference type="ARBA" id="ARBA00022777"/>
    </source>
</evidence>
<keyword evidence="2" id="KW-0808">Transferase</keyword>
<evidence type="ECO:0000256" key="5">
    <source>
        <dbReference type="ARBA" id="ARBA00022840"/>
    </source>
</evidence>
<dbReference type="Gene3D" id="3.90.1200.10">
    <property type="match status" value="1"/>
</dbReference>
<dbReference type="Pfam" id="PF01636">
    <property type="entry name" value="APH"/>
    <property type="match status" value="1"/>
</dbReference>
<dbReference type="InterPro" id="IPR011990">
    <property type="entry name" value="TPR-like_helical_dom_sf"/>
</dbReference>
<protein>
    <submittedName>
        <fullName evidence="9">Tetratricopeptide repeat protein</fullName>
    </submittedName>
</protein>
<keyword evidence="4" id="KW-0418">Kinase</keyword>
<organism evidence="9 10">
    <name type="scientific">Nocardia vinacea</name>
    <dbReference type="NCBI Taxonomy" id="96468"/>
    <lineage>
        <taxon>Bacteria</taxon>
        <taxon>Bacillati</taxon>
        <taxon>Actinomycetota</taxon>
        <taxon>Actinomycetes</taxon>
        <taxon>Mycobacteriales</taxon>
        <taxon>Nocardiaceae</taxon>
        <taxon>Nocardia</taxon>
    </lineage>
</organism>
<name>A0ABZ1YW96_9NOCA</name>
<dbReference type="InterPro" id="IPR002575">
    <property type="entry name" value="Aminoglycoside_PTrfase"/>
</dbReference>
<evidence type="ECO:0000256" key="3">
    <source>
        <dbReference type="ARBA" id="ARBA00022741"/>
    </source>
</evidence>